<feature type="non-terminal residue" evidence="4">
    <location>
        <position position="679"/>
    </location>
</feature>
<keyword evidence="2" id="KW-1015">Disulfide bond</keyword>
<dbReference type="CDD" id="cd00110">
    <property type="entry name" value="LamG"/>
    <property type="match status" value="1"/>
</dbReference>
<protein>
    <recommendedName>
        <fullName evidence="3">Laminin G domain-containing protein</fullName>
    </recommendedName>
</protein>
<dbReference type="AlphaFoldDB" id="A0A6J4IV99"/>
<feature type="non-terminal residue" evidence="4">
    <location>
        <position position="1"/>
    </location>
</feature>
<dbReference type="InterPro" id="IPR006558">
    <property type="entry name" value="LamG-like"/>
</dbReference>
<gene>
    <name evidence="4" type="ORF">AVDCRST_MAG93-2271</name>
</gene>
<evidence type="ECO:0000259" key="3">
    <source>
        <dbReference type="PROSITE" id="PS50025"/>
    </source>
</evidence>
<dbReference type="Gene3D" id="2.60.120.200">
    <property type="match status" value="1"/>
</dbReference>
<dbReference type="InterPro" id="IPR013320">
    <property type="entry name" value="ConA-like_dom_sf"/>
</dbReference>
<dbReference type="Pfam" id="PF13385">
    <property type="entry name" value="Laminin_G_3"/>
    <property type="match status" value="1"/>
</dbReference>
<proteinExistence type="predicted"/>
<dbReference type="SMART" id="SM00560">
    <property type="entry name" value="LamGL"/>
    <property type="match status" value="1"/>
</dbReference>
<keyword evidence="1" id="KW-0732">Signal</keyword>
<sequence length="679" mass="71560">GVVKVEVSVNDGPWRPATGSATWAFPLQVTEGRYQIRTRATDAVDNVEASAAAMTVYVDATAPTATIAAAAVPALPRRALDNQWEVTLQGSITDPALSGAATPGSGVAPATVEVLLQGQDNGPEGNDWQRATVQGTTWRLPYRFNAGVLDPTGTFTATLRAEDVMGNQTTTSDSSFDVDITGPQVLGSAPLGQLELITDTRTITGTATETGAYGLQDVAVAFRSIEQVVALSGTVLLLPFDERPGSLWHPDGTPNRYDARCADAAVCPQAGEDGRIDQAVRFNNGALAEVPTEDAFDFSGAESFSVQTWLRTATADGTRTLLSKRAPSGQGYALQLRDGSATLVLNDVVVSGGADLRDDRWHHVMAVVDRTTGRATLYVDGVEQGDAAFTGSTANSSALQIGGTSSEPAQAWSGLLDQVLILERALLAEEVPTLVAAANVLWHPATLARRGTAGPETWTVQVPEGLEGAYQIDLRGVDRLGNRAQSANAWRGTIDTTAPRVRITATDTGASYVDTVSNVRMHAIAFTCAAIDRSLSESTFDCPGNAIQPASRSFERNPELEALFPDRVVRDGLTNSYTLWVPATELGATLRACDVFEHCATDSATAVLDAVPDPNAPRAVVVAPTHGRYVAADGTVHVALVATSAQPLRKVELLLGNTVAATLNFDQDDAVTTIQRTVA</sequence>
<dbReference type="PROSITE" id="PS50025">
    <property type="entry name" value="LAM_G_DOMAIN"/>
    <property type="match status" value="1"/>
</dbReference>
<dbReference type="InterPro" id="IPR001791">
    <property type="entry name" value="Laminin_G"/>
</dbReference>
<dbReference type="EMBL" id="CADCTR010000769">
    <property type="protein sequence ID" value="CAA9263033.1"/>
    <property type="molecule type" value="Genomic_DNA"/>
</dbReference>
<evidence type="ECO:0000313" key="4">
    <source>
        <dbReference type="EMBL" id="CAA9263033.1"/>
    </source>
</evidence>
<name>A0A6J4IV99_9CHLR</name>
<feature type="domain" description="Laminin G" evidence="3">
    <location>
        <begin position="279"/>
        <end position="440"/>
    </location>
</feature>
<dbReference type="SUPFAM" id="SSF49899">
    <property type="entry name" value="Concanavalin A-like lectins/glucanases"/>
    <property type="match status" value="1"/>
</dbReference>
<evidence type="ECO:0000256" key="2">
    <source>
        <dbReference type="ARBA" id="ARBA00023157"/>
    </source>
</evidence>
<organism evidence="4">
    <name type="scientific">uncultured Chloroflexia bacterium</name>
    <dbReference type="NCBI Taxonomy" id="1672391"/>
    <lineage>
        <taxon>Bacteria</taxon>
        <taxon>Bacillati</taxon>
        <taxon>Chloroflexota</taxon>
        <taxon>Chloroflexia</taxon>
        <taxon>environmental samples</taxon>
    </lineage>
</organism>
<reference evidence="4" key="1">
    <citation type="submission" date="2020-02" db="EMBL/GenBank/DDBJ databases">
        <authorList>
            <person name="Meier V. D."/>
        </authorList>
    </citation>
    <scope>NUCLEOTIDE SEQUENCE</scope>
    <source>
        <strain evidence="4">AVDCRST_MAG93</strain>
    </source>
</reference>
<evidence type="ECO:0000256" key="1">
    <source>
        <dbReference type="ARBA" id="ARBA00022729"/>
    </source>
</evidence>
<accession>A0A6J4IV99</accession>